<evidence type="ECO:0000313" key="4">
    <source>
        <dbReference type="RefSeq" id="XP_031386729.1"/>
    </source>
</evidence>
<evidence type="ECO:0000313" key="3">
    <source>
        <dbReference type="Proteomes" id="UP000515151"/>
    </source>
</evidence>
<feature type="compositionally biased region" description="Basic and acidic residues" evidence="1">
    <location>
        <begin position="17"/>
        <end position="32"/>
    </location>
</feature>
<feature type="region of interest" description="Disordered" evidence="1">
    <location>
        <begin position="1"/>
        <end position="32"/>
    </location>
</feature>
<reference evidence="3" key="1">
    <citation type="journal article" date="2020" name="Plant Biotechnol. J.">
        <title>The pomegranate (Punica granatum L.) draft genome dissects genetic divergence between soft- and hard-seeded cultivars.</title>
        <authorList>
            <person name="Luo X."/>
            <person name="Li H."/>
            <person name="Wu Z."/>
            <person name="Yao W."/>
            <person name="Zhao P."/>
            <person name="Cao D."/>
            <person name="Yu H."/>
            <person name="Li K."/>
            <person name="Poudel K."/>
            <person name="Zhao D."/>
            <person name="Zhang F."/>
            <person name="Xia X."/>
            <person name="Chen L."/>
            <person name="Wang Q."/>
            <person name="Jing D."/>
            <person name="Cao S."/>
        </authorList>
    </citation>
    <scope>NUCLEOTIDE SEQUENCE [LARGE SCALE GENOMIC DNA]</scope>
    <source>
        <strain evidence="3">cv. Tunisia</strain>
    </source>
</reference>
<feature type="transmembrane region" description="Helical" evidence="2">
    <location>
        <begin position="50"/>
        <end position="72"/>
    </location>
</feature>
<gene>
    <name evidence="4" type="primary">LOC116200148</name>
</gene>
<dbReference type="PANTHER" id="PTHR34201:SF1">
    <property type="entry name" value="GLYCINE-RICH PROTEIN"/>
    <property type="match status" value="1"/>
</dbReference>
<feature type="compositionally biased region" description="Polar residues" evidence="1">
    <location>
        <begin position="1"/>
        <end position="11"/>
    </location>
</feature>
<keyword evidence="2" id="KW-1133">Transmembrane helix</keyword>
<keyword evidence="2" id="KW-0472">Membrane</keyword>
<dbReference type="Proteomes" id="UP000515151">
    <property type="component" value="Chromosome 3"/>
</dbReference>
<accession>A0A6P8CXI4</accession>
<dbReference type="OrthoDB" id="1933362at2759"/>
<dbReference type="GeneID" id="116200148"/>
<keyword evidence="3" id="KW-1185">Reference proteome</keyword>
<feature type="transmembrane region" description="Helical" evidence="2">
    <location>
        <begin position="163"/>
        <end position="185"/>
    </location>
</feature>
<organism evidence="3 4">
    <name type="scientific">Punica granatum</name>
    <name type="common">Pomegranate</name>
    <dbReference type="NCBI Taxonomy" id="22663"/>
    <lineage>
        <taxon>Eukaryota</taxon>
        <taxon>Viridiplantae</taxon>
        <taxon>Streptophyta</taxon>
        <taxon>Embryophyta</taxon>
        <taxon>Tracheophyta</taxon>
        <taxon>Spermatophyta</taxon>
        <taxon>Magnoliopsida</taxon>
        <taxon>eudicotyledons</taxon>
        <taxon>Gunneridae</taxon>
        <taxon>Pentapetalae</taxon>
        <taxon>rosids</taxon>
        <taxon>malvids</taxon>
        <taxon>Myrtales</taxon>
        <taxon>Lythraceae</taxon>
        <taxon>Punica</taxon>
    </lineage>
</organism>
<proteinExistence type="predicted"/>
<reference evidence="4" key="2">
    <citation type="submission" date="2025-08" db="UniProtKB">
        <authorList>
            <consortium name="RefSeq"/>
        </authorList>
    </citation>
    <scope>IDENTIFICATION</scope>
    <source>
        <tissue evidence="4">Leaf</tissue>
    </source>
</reference>
<dbReference type="AlphaFoldDB" id="A0A6P8CXI4"/>
<evidence type="ECO:0000256" key="2">
    <source>
        <dbReference type="SAM" id="Phobius"/>
    </source>
</evidence>
<evidence type="ECO:0000256" key="1">
    <source>
        <dbReference type="SAM" id="MobiDB-lite"/>
    </source>
</evidence>
<protein>
    <submittedName>
        <fullName evidence="4">Uncharacterized protein LOC116200148 isoform X1</fullName>
    </submittedName>
</protein>
<sequence>MLWRITTPSQLRHSKRGKEMNGRGDREGDKGLIWKLPPVKSKQLGKLGPAFGFGAGCGVGFGLGLMGGAGIGPGVPGLQLGFGVGVGCGVGLGFGYGIGRGIAHGESRRYSNVGNLFHSPADFPTQRGGGMSRGVVLWILMCDRALQIRLCCPSFFMLDQQNYCLLLALYFHLVLPGTILAHLLMTSSGIRGSLSRLLREKLTSGVDEMLVKLYRRERFIAASSEMESA</sequence>
<dbReference type="RefSeq" id="XP_031386729.1">
    <property type="nucleotide sequence ID" value="XM_031530869.1"/>
</dbReference>
<dbReference type="PANTHER" id="PTHR34201">
    <property type="entry name" value="GLYCINE-RICH PROTEIN"/>
    <property type="match status" value="1"/>
</dbReference>
<name>A0A6P8CXI4_PUNGR</name>
<feature type="transmembrane region" description="Helical" evidence="2">
    <location>
        <begin position="78"/>
        <end position="99"/>
    </location>
</feature>
<keyword evidence="2" id="KW-0812">Transmembrane</keyword>
<dbReference type="InterPro" id="IPR053288">
    <property type="entry name" value="TGD_Bridge_Protein"/>
</dbReference>